<dbReference type="Pfam" id="PF01061">
    <property type="entry name" value="ABC2_membrane"/>
    <property type="match status" value="1"/>
</dbReference>
<feature type="transmembrane region" description="Helical" evidence="5">
    <location>
        <begin position="295"/>
        <end position="315"/>
    </location>
</feature>
<dbReference type="InterPro" id="IPR013525">
    <property type="entry name" value="ABC2_TM"/>
</dbReference>
<evidence type="ECO:0000313" key="8">
    <source>
        <dbReference type="EMBL" id="MBW8482752.1"/>
    </source>
</evidence>
<comment type="subcellular location">
    <subcellularLocation>
        <location evidence="5">Cell membrane</location>
        <topology evidence="5">Multi-pass membrane protein</topology>
    </subcellularLocation>
    <subcellularLocation>
        <location evidence="1">Membrane</location>
        <topology evidence="1">Multi-pass membrane protein</topology>
    </subcellularLocation>
</comment>
<evidence type="ECO:0000259" key="7">
    <source>
        <dbReference type="PROSITE" id="PS51012"/>
    </source>
</evidence>
<feature type="domain" description="ABC transmembrane type-2" evidence="7">
    <location>
        <begin position="93"/>
        <end position="321"/>
    </location>
</feature>
<evidence type="ECO:0000313" key="9">
    <source>
        <dbReference type="Proteomes" id="UP000774570"/>
    </source>
</evidence>
<feature type="transmembrane region" description="Helical" evidence="5">
    <location>
        <begin position="174"/>
        <end position="199"/>
    </location>
</feature>
<evidence type="ECO:0000256" key="4">
    <source>
        <dbReference type="ARBA" id="ARBA00023136"/>
    </source>
</evidence>
<feature type="transmembrane region" description="Helical" evidence="5">
    <location>
        <begin position="126"/>
        <end position="153"/>
    </location>
</feature>
<dbReference type="Proteomes" id="UP000774570">
    <property type="component" value="Unassembled WGS sequence"/>
</dbReference>
<dbReference type="EMBL" id="JAIBOA010000005">
    <property type="protein sequence ID" value="MBW8482752.1"/>
    <property type="molecule type" value="Genomic_DNA"/>
</dbReference>
<feature type="transmembrane region" description="Helical" evidence="5">
    <location>
        <begin position="93"/>
        <end position="114"/>
    </location>
</feature>
<evidence type="ECO:0000256" key="1">
    <source>
        <dbReference type="ARBA" id="ARBA00004141"/>
    </source>
</evidence>
<feature type="compositionally biased region" description="Low complexity" evidence="6">
    <location>
        <begin position="31"/>
        <end position="43"/>
    </location>
</feature>
<evidence type="ECO:0000256" key="5">
    <source>
        <dbReference type="RuleBase" id="RU361157"/>
    </source>
</evidence>
<keyword evidence="4 5" id="KW-0472">Membrane</keyword>
<sequence length="323" mass="32990">MGTADRTDRTDVAGGTERTTAPAGEREKRTAGTARGTAVTSGADAASRTSGTAGVTAADDVAAVDGTGGFGALVRDTWLVFARHGRRTLRTKVAVAFGVMQPLLYLVLFGPLLAQVAGTRGFGEGGAWQVFVPGVMVQLALFGAGFVGFGLIADLRSGVVERLRVTPISRAALLAGRVAHDTAVVTVQAVLLLGVGTALGLRAPVAGAVTAVALVVVLAVAVASLSYVLALATRSEDAFAPLLSAVTLPLMLLSGILLPMGMAPGWLRALSWCTPLRYVVDAARAALLGRFESVALVRGAGVALVLAALSLALGVHRFRRENA</sequence>
<dbReference type="InterPro" id="IPR051784">
    <property type="entry name" value="Nod_factor_ABC_transporter"/>
</dbReference>
<keyword evidence="5" id="KW-0813">Transport</keyword>
<dbReference type="PANTHER" id="PTHR43229:SF2">
    <property type="entry name" value="NODULATION PROTEIN J"/>
    <property type="match status" value="1"/>
</dbReference>
<protein>
    <recommendedName>
        <fullName evidence="5">Transport permease protein</fullName>
    </recommendedName>
</protein>
<dbReference type="PROSITE" id="PS51012">
    <property type="entry name" value="ABC_TM2"/>
    <property type="match status" value="1"/>
</dbReference>
<keyword evidence="9" id="KW-1185">Reference proteome</keyword>
<feature type="region of interest" description="Disordered" evidence="6">
    <location>
        <begin position="1"/>
        <end position="50"/>
    </location>
</feature>
<organism evidence="8 9">
    <name type="scientific">Actinomadura parmotrematis</name>
    <dbReference type="NCBI Taxonomy" id="2864039"/>
    <lineage>
        <taxon>Bacteria</taxon>
        <taxon>Bacillati</taxon>
        <taxon>Actinomycetota</taxon>
        <taxon>Actinomycetes</taxon>
        <taxon>Streptosporangiales</taxon>
        <taxon>Thermomonosporaceae</taxon>
        <taxon>Actinomadura</taxon>
    </lineage>
</organism>
<comment type="similarity">
    <text evidence="5">Belongs to the ABC-2 integral membrane protein family.</text>
</comment>
<feature type="transmembrane region" description="Helical" evidence="5">
    <location>
        <begin position="242"/>
        <end position="262"/>
    </location>
</feature>
<reference evidence="8 9" key="1">
    <citation type="submission" date="2021-07" db="EMBL/GenBank/DDBJ databases">
        <title>Actinomadura sp. PM05-2 isolated from lichen.</title>
        <authorList>
            <person name="Somphong A."/>
            <person name="Phongsopitanun W."/>
            <person name="Tanasupawat S."/>
            <person name="Peongsungnone V."/>
        </authorList>
    </citation>
    <scope>NUCLEOTIDE SEQUENCE [LARGE SCALE GENOMIC DNA]</scope>
    <source>
        <strain evidence="8 9">PM05-2</strain>
    </source>
</reference>
<keyword evidence="5" id="KW-1003">Cell membrane</keyword>
<keyword evidence="3 5" id="KW-1133">Transmembrane helix</keyword>
<dbReference type="PANTHER" id="PTHR43229">
    <property type="entry name" value="NODULATION PROTEIN J"/>
    <property type="match status" value="1"/>
</dbReference>
<dbReference type="InterPro" id="IPR047817">
    <property type="entry name" value="ABC2_TM_bact-type"/>
</dbReference>
<feature type="compositionally biased region" description="Basic and acidic residues" evidence="6">
    <location>
        <begin position="1"/>
        <end position="11"/>
    </location>
</feature>
<gene>
    <name evidence="8" type="ORF">K1Y72_10265</name>
</gene>
<keyword evidence="2 5" id="KW-0812">Transmembrane</keyword>
<accession>A0ABS7FQU3</accession>
<comment type="caution">
    <text evidence="8">The sequence shown here is derived from an EMBL/GenBank/DDBJ whole genome shotgun (WGS) entry which is preliminary data.</text>
</comment>
<proteinExistence type="inferred from homology"/>
<evidence type="ECO:0000256" key="3">
    <source>
        <dbReference type="ARBA" id="ARBA00022989"/>
    </source>
</evidence>
<name>A0ABS7FQU3_9ACTN</name>
<evidence type="ECO:0000256" key="2">
    <source>
        <dbReference type="ARBA" id="ARBA00022692"/>
    </source>
</evidence>
<feature type="transmembrane region" description="Helical" evidence="5">
    <location>
        <begin position="205"/>
        <end position="230"/>
    </location>
</feature>
<evidence type="ECO:0000256" key="6">
    <source>
        <dbReference type="SAM" id="MobiDB-lite"/>
    </source>
</evidence>